<evidence type="ECO:0000256" key="1">
    <source>
        <dbReference type="SAM" id="Phobius"/>
    </source>
</evidence>
<evidence type="ECO:0000313" key="2">
    <source>
        <dbReference type="EMBL" id="GCF93593.1"/>
    </source>
</evidence>
<reference evidence="3" key="1">
    <citation type="submission" date="2019-02" db="EMBL/GenBank/DDBJ databases">
        <title>Draft genome sequence of Enterococcus sp. Gos25-1.</title>
        <authorList>
            <person name="Tanaka N."/>
            <person name="Shiwa Y."/>
            <person name="Fujita N."/>
        </authorList>
    </citation>
    <scope>NUCLEOTIDE SEQUENCE [LARGE SCALE GENOMIC DNA]</scope>
    <source>
        <strain evidence="3">Gos25-1</strain>
    </source>
</reference>
<dbReference type="AlphaFoldDB" id="A0A4P5PJT2"/>
<keyword evidence="1" id="KW-0812">Transmembrane</keyword>
<evidence type="ECO:0000313" key="3">
    <source>
        <dbReference type="Proteomes" id="UP000290567"/>
    </source>
</evidence>
<keyword evidence="1" id="KW-0472">Membrane</keyword>
<protein>
    <submittedName>
        <fullName evidence="2">Uncharacterized protein</fullName>
    </submittedName>
</protein>
<gene>
    <name evidence="2" type="ORF">NRIC_14840</name>
</gene>
<keyword evidence="3" id="KW-1185">Reference proteome</keyword>
<feature type="transmembrane region" description="Helical" evidence="1">
    <location>
        <begin position="42"/>
        <end position="62"/>
    </location>
</feature>
<dbReference type="PROSITE" id="PS51257">
    <property type="entry name" value="PROKAR_LIPOPROTEIN"/>
    <property type="match status" value="1"/>
</dbReference>
<sequence>MTKKDDKDKDVTPPMKKLVNNVILFVLACWLLRIGIAMLAEIWLPLLFLAIFVVCLTIGWRIKKAKKDWW</sequence>
<name>A0A4P5PJT2_9ENTE</name>
<accession>A0A4P5PJT2</accession>
<dbReference type="EMBL" id="BJCC01000012">
    <property type="protein sequence ID" value="GCF93593.1"/>
    <property type="molecule type" value="Genomic_DNA"/>
</dbReference>
<dbReference type="Proteomes" id="UP000290567">
    <property type="component" value="Unassembled WGS sequence"/>
</dbReference>
<dbReference type="RefSeq" id="WP_175580021.1">
    <property type="nucleotide sequence ID" value="NZ_BJCC01000012.1"/>
</dbReference>
<comment type="caution">
    <text evidence="2">The sequence shown here is derived from an EMBL/GenBank/DDBJ whole genome shotgun (WGS) entry which is preliminary data.</text>
</comment>
<organism evidence="2 3">
    <name type="scientific">Enterococcus florum</name>
    <dbReference type="NCBI Taxonomy" id="2480627"/>
    <lineage>
        <taxon>Bacteria</taxon>
        <taxon>Bacillati</taxon>
        <taxon>Bacillota</taxon>
        <taxon>Bacilli</taxon>
        <taxon>Lactobacillales</taxon>
        <taxon>Enterococcaceae</taxon>
        <taxon>Enterococcus</taxon>
    </lineage>
</organism>
<keyword evidence="1" id="KW-1133">Transmembrane helix</keyword>
<proteinExistence type="predicted"/>
<feature type="transmembrane region" description="Helical" evidence="1">
    <location>
        <begin position="18"/>
        <end position="36"/>
    </location>
</feature>